<organism evidence="6 7">
    <name type="scientific">Tulasnella calospora MUT 4182</name>
    <dbReference type="NCBI Taxonomy" id="1051891"/>
    <lineage>
        <taxon>Eukaryota</taxon>
        <taxon>Fungi</taxon>
        <taxon>Dikarya</taxon>
        <taxon>Basidiomycota</taxon>
        <taxon>Agaricomycotina</taxon>
        <taxon>Agaricomycetes</taxon>
        <taxon>Cantharellales</taxon>
        <taxon>Tulasnellaceae</taxon>
        <taxon>Tulasnella</taxon>
    </lineage>
</organism>
<comment type="subcellular location">
    <subcellularLocation>
        <location evidence="1">Nucleus</location>
    </subcellularLocation>
</comment>
<dbReference type="SUPFAM" id="SSF57701">
    <property type="entry name" value="Zn2/Cys6 DNA-binding domain"/>
    <property type="match status" value="1"/>
</dbReference>
<keyword evidence="3" id="KW-0238">DNA-binding</keyword>
<protein>
    <recommendedName>
        <fullName evidence="5">Zn(2)-C6 fungal-type domain-containing protein</fullName>
    </recommendedName>
</protein>
<dbReference type="GO" id="GO:0005634">
    <property type="term" value="C:nucleus"/>
    <property type="evidence" value="ECO:0007669"/>
    <property type="project" value="UniProtKB-SubCell"/>
</dbReference>
<reference evidence="7" key="2">
    <citation type="submission" date="2015-01" db="EMBL/GenBank/DDBJ databases">
        <title>Evolutionary Origins and Diversification of the Mycorrhizal Mutualists.</title>
        <authorList>
            <consortium name="DOE Joint Genome Institute"/>
            <consortium name="Mycorrhizal Genomics Consortium"/>
            <person name="Kohler A."/>
            <person name="Kuo A."/>
            <person name="Nagy L.G."/>
            <person name="Floudas D."/>
            <person name="Copeland A."/>
            <person name="Barry K.W."/>
            <person name="Cichocki N."/>
            <person name="Veneault-Fourrey C."/>
            <person name="LaButti K."/>
            <person name="Lindquist E.A."/>
            <person name="Lipzen A."/>
            <person name="Lundell T."/>
            <person name="Morin E."/>
            <person name="Murat C."/>
            <person name="Riley R."/>
            <person name="Ohm R."/>
            <person name="Sun H."/>
            <person name="Tunlid A."/>
            <person name="Henrissat B."/>
            <person name="Grigoriev I.V."/>
            <person name="Hibbett D.S."/>
            <person name="Martin F."/>
        </authorList>
    </citation>
    <scope>NUCLEOTIDE SEQUENCE [LARGE SCALE GENOMIC DNA]</scope>
    <source>
        <strain evidence="7">MUT 4182</strain>
    </source>
</reference>
<dbReference type="Pfam" id="PF00172">
    <property type="entry name" value="Zn_clus"/>
    <property type="match status" value="1"/>
</dbReference>
<evidence type="ECO:0000256" key="3">
    <source>
        <dbReference type="ARBA" id="ARBA00023125"/>
    </source>
</evidence>
<dbReference type="SMART" id="SM00066">
    <property type="entry name" value="GAL4"/>
    <property type="match status" value="1"/>
</dbReference>
<evidence type="ECO:0000256" key="4">
    <source>
        <dbReference type="ARBA" id="ARBA00023242"/>
    </source>
</evidence>
<keyword evidence="7" id="KW-1185">Reference proteome</keyword>
<dbReference type="GO" id="GO:0008270">
    <property type="term" value="F:zinc ion binding"/>
    <property type="evidence" value="ECO:0007669"/>
    <property type="project" value="InterPro"/>
</dbReference>
<feature type="non-terminal residue" evidence="6">
    <location>
        <position position="348"/>
    </location>
</feature>
<evidence type="ECO:0000256" key="1">
    <source>
        <dbReference type="ARBA" id="ARBA00004123"/>
    </source>
</evidence>
<keyword evidence="4" id="KW-0539">Nucleus</keyword>
<evidence type="ECO:0000313" key="6">
    <source>
        <dbReference type="EMBL" id="KIO34336.1"/>
    </source>
</evidence>
<dbReference type="HOGENOM" id="CLU_798256_0_0_1"/>
<dbReference type="OrthoDB" id="39175at2759"/>
<dbReference type="Proteomes" id="UP000054248">
    <property type="component" value="Unassembled WGS sequence"/>
</dbReference>
<gene>
    <name evidence="6" type="ORF">M407DRAFT_127560</name>
</gene>
<accession>A0A0C3QWR7</accession>
<dbReference type="PANTHER" id="PTHR46910:SF3">
    <property type="entry name" value="HALOTOLERANCE PROTEIN 9-RELATED"/>
    <property type="match status" value="1"/>
</dbReference>
<keyword evidence="2" id="KW-0479">Metal-binding</keyword>
<dbReference type="AlphaFoldDB" id="A0A0C3QWR7"/>
<dbReference type="GO" id="GO:0003677">
    <property type="term" value="F:DNA binding"/>
    <property type="evidence" value="ECO:0007669"/>
    <property type="project" value="UniProtKB-KW"/>
</dbReference>
<dbReference type="PANTHER" id="PTHR46910">
    <property type="entry name" value="TRANSCRIPTION FACTOR PDR1"/>
    <property type="match status" value="1"/>
</dbReference>
<proteinExistence type="predicted"/>
<dbReference type="InterPro" id="IPR050987">
    <property type="entry name" value="AtrR-like"/>
</dbReference>
<evidence type="ECO:0000256" key="2">
    <source>
        <dbReference type="ARBA" id="ARBA00022723"/>
    </source>
</evidence>
<feature type="domain" description="Zn(2)-C6 fungal-type" evidence="5">
    <location>
        <begin position="34"/>
        <end position="67"/>
    </location>
</feature>
<dbReference type="PROSITE" id="PS00463">
    <property type="entry name" value="ZN2_CY6_FUNGAL_1"/>
    <property type="match status" value="1"/>
</dbReference>
<reference evidence="6 7" key="1">
    <citation type="submission" date="2014-04" db="EMBL/GenBank/DDBJ databases">
        <authorList>
            <consortium name="DOE Joint Genome Institute"/>
            <person name="Kuo A."/>
            <person name="Girlanda M."/>
            <person name="Perotto S."/>
            <person name="Kohler A."/>
            <person name="Nagy L.G."/>
            <person name="Floudas D."/>
            <person name="Copeland A."/>
            <person name="Barry K.W."/>
            <person name="Cichocki N."/>
            <person name="Veneault-Fourrey C."/>
            <person name="LaButti K."/>
            <person name="Lindquist E.A."/>
            <person name="Lipzen A."/>
            <person name="Lundell T."/>
            <person name="Morin E."/>
            <person name="Murat C."/>
            <person name="Sun H."/>
            <person name="Tunlid A."/>
            <person name="Henrissat B."/>
            <person name="Grigoriev I.V."/>
            <person name="Hibbett D.S."/>
            <person name="Martin F."/>
            <person name="Nordberg H.P."/>
            <person name="Cantor M.N."/>
            <person name="Hua S.X."/>
        </authorList>
    </citation>
    <scope>NUCLEOTIDE SEQUENCE [LARGE SCALE GENOMIC DNA]</scope>
    <source>
        <strain evidence="6 7">MUT 4182</strain>
    </source>
</reference>
<dbReference type="Gene3D" id="4.10.240.10">
    <property type="entry name" value="Zn(2)-C6 fungal-type DNA-binding domain"/>
    <property type="match status" value="1"/>
</dbReference>
<dbReference type="CDD" id="cd12148">
    <property type="entry name" value="fungal_TF_MHR"/>
    <property type="match status" value="1"/>
</dbReference>
<dbReference type="STRING" id="1051891.A0A0C3QWR7"/>
<sequence>MSSDDDLHDLDDGGFHDLSHAGNGDSKRRKVLRACDVCRRKKIRCDAHSKPGTRCSHCITYKLDCTFNEGAKKRGPPKGYIDDLEDRCQLLEQLVMRIAPDTNLDDEVGLSFTKDTWATVKGNRYARGGTRQSSGFMMRAPTRASSSVPALPPSPTLGNPFMKHLGLPDEGRLGCSMIPHPDTLEETTLDVYRGEMSSDDEHNYTTQTGALTKHIETSLDQLKITHFQKRFHGKSSGATLVQVAMNLKDEVTGSASDTQPRVLNLRPKFWKPSPWEWIFNSPPPLDSLVFPPDDLMDELIEHCFATIMVLFPVVHRPTLERQRKENRHRNDINFARVLLGVCAIGARF</sequence>
<dbReference type="GO" id="GO:0000981">
    <property type="term" value="F:DNA-binding transcription factor activity, RNA polymerase II-specific"/>
    <property type="evidence" value="ECO:0007669"/>
    <property type="project" value="InterPro"/>
</dbReference>
<dbReference type="InterPro" id="IPR001138">
    <property type="entry name" value="Zn2Cys6_DnaBD"/>
</dbReference>
<evidence type="ECO:0000259" key="5">
    <source>
        <dbReference type="PROSITE" id="PS50048"/>
    </source>
</evidence>
<dbReference type="PROSITE" id="PS50048">
    <property type="entry name" value="ZN2_CY6_FUNGAL_2"/>
    <property type="match status" value="1"/>
</dbReference>
<name>A0A0C3QWR7_9AGAM</name>
<dbReference type="InterPro" id="IPR036864">
    <property type="entry name" value="Zn2-C6_fun-type_DNA-bd_sf"/>
</dbReference>
<evidence type="ECO:0000313" key="7">
    <source>
        <dbReference type="Proteomes" id="UP000054248"/>
    </source>
</evidence>
<dbReference type="EMBL" id="KN822943">
    <property type="protein sequence ID" value="KIO34336.1"/>
    <property type="molecule type" value="Genomic_DNA"/>
</dbReference>
<dbReference type="CDD" id="cd00067">
    <property type="entry name" value="GAL4"/>
    <property type="match status" value="1"/>
</dbReference>